<evidence type="ECO:0000256" key="3">
    <source>
        <dbReference type="SAM" id="Phobius"/>
    </source>
</evidence>
<evidence type="ECO:0000313" key="6">
    <source>
        <dbReference type="Proteomes" id="UP000677054"/>
    </source>
</evidence>
<dbReference type="EMBL" id="LR901363">
    <property type="protein sequence ID" value="CAD7248440.1"/>
    <property type="molecule type" value="Genomic_DNA"/>
</dbReference>
<sequence>MDTDIKIMEVIVPLLIERDVGSKLRINSLMQFPREKYNNYLANQGNPAEKMKTTLDDNWYSILDDLANSRPGLLDSDSILTSNINMDPQNIACEDDTCPYYANCISSVDGRSPVCRCKTGFQDLDLNFPGRACGTQCTDSYCSNRGNCSHNIETLMRTCSCNPTVIGENCETPLGLIFGLVAGVLVVTISTFSVTYFVHRFIARRKERYMIEDTDPESQDDFVLESVPNENSSWELQYQWARCTTQGPLLQESPLDPREKQEFSGSTCSEIRTQKLMKMILSSNAFPNKNCSWELDNQWARATTQESLLQEPLLDPKKKVETSSEKLSPE</sequence>
<keyword evidence="1" id="KW-1015">Disulfide bond</keyword>
<dbReference type="Gene3D" id="2.10.25.10">
    <property type="entry name" value="Laminin"/>
    <property type="match status" value="1"/>
</dbReference>
<feature type="region of interest" description="Disordered" evidence="2">
    <location>
        <begin position="307"/>
        <end position="330"/>
    </location>
</feature>
<dbReference type="SMART" id="SM00181">
    <property type="entry name" value="EGF"/>
    <property type="match status" value="2"/>
</dbReference>
<feature type="compositionally biased region" description="Basic and acidic residues" evidence="2">
    <location>
        <begin position="314"/>
        <end position="330"/>
    </location>
</feature>
<gene>
    <name evidence="5" type="ORF">DSTB1V02_LOCUS8253</name>
</gene>
<dbReference type="AlphaFoldDB" id="A0A7R8XEU2"/>
<evidence type="ECO:0000313" key="5">
    <source>
        <dbReference type="EMBL" id="CAD7248440.1"/>
    </source>
</evidence>
<comment type="caution">
    <text evidence="1">Lacks conserved residue(s) required for the propagation of feature annotation.</text>
</comment>
<name>A0A7R8XEU2_9CRUS</name>
<reference evidence="5" key="1">
    <citation type="submission" date="2020-11" db="EMBL/GenBank/DDBJ databases">
        <authorList>
            <person name="Tran Van P."/>
        </authorList>
    </citation>
    <scope>NUCLEOTIDE SEQUENCE</scope>
</reference>
<feature type="disulfide bond" evidence="1">
    <location>
        <begin position="161"/>
        <end position="170"/>
    </location>
</feature>
<protein>
    <recommendedName>
        <fullName evidence="4">EGF-like domain-containing protein</fullName>
    </recommendedName>
</protein>
<proteinExistence type="predicted"/>
<organism evidence="5">
    <name type="scientific">Darwinula stevensoni</name>
    <dbReference type="NCBI Taxonomy" id="69355"/>
    <lineage>
        <taxon>Eukaryota</taxon>
        <taxon>Metazoa</taxon>
        <taxon>Ecdysozoa</taxon>
        <taxon>Arthropoda</taxon>
        <taxon>Crustacea</taxon>
        <taxon>Oligostraca</taxon>
        <taxon>Ostracoda</taxon>
        <taxon>Podocopa</taxon>
        <taxon>Podocopida</taxon>
        <taxon>Darwinulocopina</taxon>
        <taxon>Darwinuloidea</taxon>
        <taxon>Darwinulidae</taxon>
        <taxon>Darwinula</taxon>
    </lineage>
</organism>
<dbReference type="EMBL" id="CAJPEV010001846">
    <property type="protein sequence ID" value="CAG0894579.1"/>
    <property type="molecule type" value="Genomic_DNA"/>
</dbReference>
<evidence type="ECO:0000259" key="4">
    <source>
        <dbReference type="PROSITE" id="PS50026"/>
    </source>
</evidence>
<keyword evidence="3" id="KW-1133">Transmembrane helix</keyword>
<keyword evidence="3" id="KW-0472">Membrane</keyword>
<feature type="disulfide bond" evidence="1">
    <location>
        <begin position="142"/>
        <end position="159"/>
    </location>
</feature>
<evidence type="ECO:0000256" key="2">
    <source>
        <dbReference type="SAM" id="MobiDB-lite"/>
    </source>
</evidence>
<keyword evidence="6" id="KW-1185">Reference proteome</keyword>
<evidence type="ECO:0000256" key="1">
    <source>
        <dbReference type="PROSITE-ProRule" id="PRU00076"/>
    </source>
</evidence>
<dbReference type="PROSITE" id="PS00022">
    <property type="entry name" value="EGF_1"/>
    <property type="match status" value="1"/>
</dbReference>
<dbReference type="OrthoDB" id="6430124at2759"/>
<dbReference type="InterPro" id="IPR000742">
    <property type="entry name" value="EGF"/>
</dbReference>
<dbReference type="Proteomes" id="UP000677054">
    <property type="component" value="Unassembled WGS sequence"/>
</dbReference>
<feature type="domain" description="EGF-like" evidence="4">
    <location>
        <begin position="134"/>
        <end position="171"/>
    </location>
</feature>
<feature type="transmembrane region" description="Helical" evidence="3">
    <location>
        <begin position="174"/>
        <end position="198"/>
    </location>
</feature>
<keyword evidence="3" id="KW-0812">Transmembrane</keyword>
<keyword evidence="1" id="KW-0245">EGF-like domain</keyword>
<dbReference type="PROSITE" id="PS50026">
    <property type="entry name" value="EGF_3"/>
    <property type="match status" value="1"/>
</dbReference>
<accession>A0A7R8XEU2</accession>